<dbReference type="PANTHER" id="PTHR42732">
    <property type="entry name" value="BETA-GALACTOSIDASE"/>
    <property type="match status" value="1"/>
</dbReference>
<dbReference type="InterPro" id="IPR054593">
    <property type="entry name" value="Beta-mannosidase-like_N2"/>
</dbReference>
<reference evidence="7" key="1">
    <citation type="submission" date="2015-07" db="EMBL/GenBank/DDBJ databases">
        <title>Adaptation to a free-living lifestyle via gene acquisitions in the diplomonad Trepomonas sp. PC1.</title>
        <authorList>
            <person name="Xu F."/>
            <person name="Jerlstrom-Hultqvist J."/>
            <person name="Kolisko M."/>
            <person name="Simpson A.G.B."/>
            <person name="Roger A.J."/>
            <person name="Svard S.G."/>
            <person name="Andersson J.O."/>
        </authorList>
    </citation>
    <scope>NUCLEOTIDE SEQUENCE</scope>
    <source>
        <strain evidence="7">PC1</strain>
    </source>
</reference>
<dbReference type="InterPro" id="IPR013783">
    <property type="entry name" value="Ig-like_fold"/>
</dbReference>
<organism evidence="7">
    <name type="scientific">Trepomonas sp. PC1</name>
    <dbReference type="NCBI Taxonomy" id="1076344"/>
    <lineage>
        <taxon>Eukaryota</taxon>
        <taxon>Metamonada</taxon>
        <taxon>Diplomonadida</taxon>
        <taxon>Hexamitidae</taxon>
        <taxon>Hexamitinae</taxon>
        <taxon>Trepomonas</taxon>
    </lineage>
</organism>
<dbReference type="InterPro" id="IPR006103">
    <property type="entry name" value="Glyco_hydro_2_cat"/>
</dbReference>
<protein>
    <submittedName>
        <fullName evidence="7">Glycosyl hydrolase family 2 protein</fullName>
    </submittedName>
</protein>
<dbReference type="PANTHER" id="PTHR42732:SF2">
    <property type="entry name" value="BETA-MANNOSIDASE"/>
    <property type="match status" value="1"/>
</dbReference>
<dbReference type="InterPro" id="IPR006102">
    <property type="entry name" value="Ig-like_GH2"/>
</dbReference>
<comment type="similarity">
    <text evidence="1">Belongs to the glycosyl hydrolase 2 family.</text>
</comment>
<dbReference type="Gene3D" id="2.60.40.10">
    <property type="entry name" value="Immunoglobulins"/>
    <property type="match status" value="1"/>
</dbReference>
<dbReference type="AlphaFoldDB" id="A0A146K7N2"/>
<evidence type="ECO:0000256" key="2">
    <source>
        <dbReference type="ARBA" id="ARBA00022801"/>
    </source>
</evidence>
<keyword evidence="3" id="KW-0326">Glycosidase</keyword>
<evidence type="ECO:0000259" key="4">
    <source>
        <dbReference type="Pfam" id="PF00703"/>
    </source>
</evidence>
<dbReference type="SUPFAM" id="SSF49303">
    <property type="entry name" value="beta-Galactosidase/glucuronidase domain"/>
    <property type="match status" value="1"/>
</dbReference>
<dbReference type="Pfam" id="PF00703">
    <property type="entry name" value="Glyco_hydro_2"/>
    <property type="match status" value="1"/>
</dbReference>
<evidence type="ECO:0000259" key="5">
    <source>
        <dbReference type="Pfam" id="PF02836"/>
    </source>
</evidence>
<proteinExistence type="inferred from homology"/>
<feature type="non-terminal residue" evidence="7">
    <location>
        <position position="1"/>
    </location>
</feature>
<dbReference type="SUPFAM" id="SSF51445">
    <property type="entry name" value="(Trans)glycosidases"/>
    <property type="match status" value="1"/>
</dbReference>
<dbReference type="InterPro" id="IPR017853">
    <property type="entry name" value="GH"/>
</dbReference>
<accession>A0A146K7N2</accession>
<dbReference type="InterPro" id="IPR008979">
    <property type="entry name" value="Galactose-bd-like_sf"/>
</dbReference>
<dbReference type="Pfam" id="PF02836">
    <property type="entry name" value="Glyco_hydro_2_C"/>
    <property type="match status" value="1"/>
</dbReference>
<dbReference type="EMBL" id="GDID01003793">
    <property type="protein sequence ID" value="JAP92813.1"/>
    <property type="molecule type" value="Transcribed_RNA"/>
</dbReference>
<evidence type="ECO:0000313" key="7">
    <source>
        <dbReference type="EMBL" id="JAP92813.1"/>
    </source>
</evidence>
<feature type="domain" description="Beta-mannosidase-like galactose-binding" evidence="6">
    <location>
        <begin position="67"/>
        <end position="152"/>
    </location>
</feature>
<name>A0A146K7N2_9EUKA</name>
<evidence type="ECO:0000259" key="6">
    <source>
        <dbReference type="Pfam" id="PF22666"/>
    </source>
</evidence>
<dbReference type="Pfam" id="PF22666">
    <property type="entry name" value="Glyco_hydro_2_N2"/>
    <property type="match status" value="1"/>
</dbReference>
<feature type="domain" description="Glycoside hydrolase family 2 immunoglobulin-like beta-sandwich" evidence="4">
    <location>
        <begin position="228"/>
        <end position="270"/>
    </location>
</feature>
<evidence type="ECO:0000256" key="3">
    <source>
        <dbReference type="ARBA" id="ARBA00023295"/>
    </source>
</evidence>
<dbReference type="SUPFAM" id="SSF49785">
    <property type="entry name" value="Galactose-binding domain-like"/>
    <property type="match status" value="1"/>
</dbReference>
<keyword evidence="2 7" id="KW-0378">Hydrolase</keyword>
<feature type="domain" description="Glycoside hydrolase family 2 catalytic" evidence="5">
    <location>
        <begin position="310"/>
        <end position="461"/>
    </location>
</feature>
<dbReference type="GO" id="GO:0004553">
    <property type="term" value="F:hydrolase activity, hydrolyzing O-glycosyl compounds"/>
    <property type="evidence" value="ECO:0007669"/>
    <property type="project" value="InterPro"/>
</dbReference>
<dbReference type="Gene3D" id="2.60.120.260">
    <property type="entry name" value="Galactose-binding domain-like"/>
    <property type="match status" value="1"/>
</dbReference>
<dbReference type="Gene3D" id="3.20.20.80">
    <property type="entry name" value="Glycosidases"/>
    <property type="match status" value="1"/>
</dbReference>
<dbReference type="GO" id="GO:0005975">
    <property type="term" value="P:carbohydrate metabolic process"/>
    <property type="evidence" value="ECO:0007669"/>
    <property type="project" value="InterPro"/>
</dbReference>
<dbReference type="InterPro" id="IPR036156">
    <property type="entry name" value="Beta-gal/glucu_dom_sf"/>
</dbReference>
<gene>
    <name evidence="7" type="ORF">TPC1_15120</name>
</gene>
<evidence type="ECO:0000256" key="1">
    <source>
        <dbReference type="ARBA" id="ARBA00007401"/>
    </source>
</evidence>
<sequence length="587" mass="67491">EKVDKQKPIAEYPRPQLQRDSYYNLNGQWQYAFVKTKNFSVPNEFQGEIIVPFSPESQLSDVNRWLMPDETLIYKKSFILPNSFNQGKVLINFGAVDYLCDVTLNNVSCGGHAGGYLPFSVDITNFIKEGENTLLVSVTDPTETGIQSRGKQSLNRGGMFYTPMSGIWQTVWLESVPNNYVQQLWLTPNIDKMTLNVKILINGKIKKCYLEFLELNIAYLCEPQERDGYLYFVGEIQILNAQLWSPENPKLYQINIQADDDYFNTYFGMRKISTMHINGYQVTALNNQPYMLIGVLDQGYWPDSLCTPLEDAMIFDITKMKELGYNMLRKHIKVEPLRWYYLCDSIGMIVQQDMVSGGDVKESILLEGIKNIVGMKIDDSDQKVMAKLGRGNIAGRRHHKQEVRDTIDLLYSQPCIVSWVLFNEAWGQFESVQLEQICKLQDPTRLIDHASGWHDQGVGDFKSTHRYIFPYTAPNDSRAIALSEFGGYSLKVPGHTMIVKKAFGYIPFSNQEKLNKAFENLHLKQIIPAIKSGLTTTVYTQLSDVEDEINGIYTFDRKVLKFNAAKLQEINFKMRQEFNKQYADRMK</sequence>
<dbReference type="InterPro" id="IPR051913">
    <property type="entry name" value="GH2_Domain-Containing"/>
</dbReference>